<evidence type="ECO:0000259" key="1">
    <source>
        <dbReference type="SMART" id="SM00873"/>
    </source>
</evidence>
<dbReference type="SUPFAM" id="SSF56037">
    <property type="entry name" value="PheT/TilS domain"/>
    <property type="match status" value="1"/>
</dbReference>
<evidence type="ECO:0000313" key="2">
    <source>
        <dbReference type="EMBL" id="MFC7391589.1"/>
    </source>
</evidence>
<dbReference type="Pfam" id="PF03483">
    <property type="entry name" value="B3_4"/>
    <property type="match status" value="1"/>
</dbReference>
<dbReference type="PANTHER" id="PTHR39209:SF2">
    <property type="entry name" value="CYTOPLASMIC PROTEIN"/>
    <property type="match status" value="1"/>
</dbReference>
<evidence type="ECO:0000313" key="3">
    <source>
        <dbReference type="Proteomes" id="UP001596505"/>
    </source>
</evidence>
<comment type="caution">
    <text evidence="2">The sequence shown here is derived from an EMBL/GenBank/DDBJ whole genome shotgun (WGS) entry which is preliminary data.</text>
</comment>
<dbReference type="EMBL" id="JBHTCO010000002">
    <property type="protein sequence ID" value="MFC7391589.1"/>
    <property type="molecule type" value="Genomic_DNA"/>
</dbReference>
<reference evidence="3" key="1">
    <citation type="journal article" date="2019" name="Int. J. Syst. Evol. Microbiol.">
        <title>The Global Catalogue of Microorganisms (GCM) 10K type strain sequencing project: providing services to taxonomists for standard genome sequencing and annotation.</title>
        <authorList>
            <consortium name="The Broad Institute Genomics Platform"/>
            <consortium name="The Broad Institute Genome Sequencing Center for Infectious Disease"/>
            <person name="Wu L."/>
            <person name="Ma J."/>
        </authorList>
    </citation>
    <scope>NUCLEOTIDE SEQUENCE [LARGE SCALE GENOMIC DNA]</scope>
    <source>
        <strain evidence="3">CGMCC 1.16305</strain>
    </source>
</reference>
<dbReference type="InterPro" id="IPR005146">
    <property type="entry name" value="B3/B4_tRNA-bd"/>
</dbReference>
<sequence>MHQSIMINNTVKEKCPSIHIGMITYHDIAVSDLPQMIKGRFQLFYEEIMLALEEKGVTDIDGVSEWRKIFKSLDIDPSRYRPSQEALFRRLKKGQALPSIHSAADLNNFFSLKYEIPLGIYDLDHINGDIQLTLGSENDQYEGINGREMSMKGKLITADESGAFGSPIVDSKRTMVTRDTVNALQIVYLKPSIDNSTSTKIITEIMNMFTHIHSGKAYYKIIN</sequence>
<dbReference type="Proteomes" id="UP001596505">
    <property type="component" value="Unassembled WGS sequence"/>
</dbReference>
<dbReference type="InterPro" id="IPR020825">
    <property type="entry name" value="Phe-tRNA_synthase-like_B3/B4"/>
</dbReference>
<proteinExistence type="predicted"/>
<dbReference type="Gene3D" id="3.50.40.10">
    <property type="entry name" value="Phenylalanyl-trna Synthetase, Chain B, domain 3"/>
    <property type="match status" value="1"/>
</dbReference>
<feature type="domain" description="B3/B4 tRNA-binding" evidence="1">
    <location>
        <begin position="64"/>
        <end position="214"/>
    </location>
</feature>
<dbReference type="PANTHER" id="PTHR39209">
    <property type="match status" value="1"/>
</dbReference>
<protein>
    <submittedName>
        <fullName evidence="2">B3/4 domain-containing protein</fullName>
    </submittedName>
</protein>
<keyword evidence="3" id="KW-1185">Reference proteome</keyword>
<name>A0ABW2PR37_9BACL</name>
<dbReference type="SMART" id="SM00873">
    <property type="entry name" value="B3_4"/>
    <property type="match status" value="1"/>
</dbReference>
<organism evidence="2 3">
    <name type="scientific">Scopulibacillus cellulosilyticus</name>
    <dbReference type="NCBI Taxonomy" id="2665665"/>
    <lineage>
        <taxon>Bacteria</taxon>
        <taxon>Bacillati</taxon>
        <taxon>Bacillota</taxon>
        <taxon>Bacilli</taxon>
        <taxon>Bacillales</taxon>
        <taxon>Sporolactobacillaceae</taxon>
        <taxon>Scopulibacillus</taxon>
    </lineage>
</organism>
<dbReference type="RefSeq" id="WP_380962760.1">
    <property type="nucleotide sequence ID" value="NZ_JBHTCO010000002.1"/>
</dbReference>
<gene>
    <name evidence="2" type="ORF">ACFQRG_01085</name>
</gene>
<accession>A0ABW2PR37</accession>